<feature type="compositionally biased region" description="Polar residues" evidence="1">
    <location>
        <begin position="501"/>
        <end position="510"/>
    </location>
</feature>
<dbReference type="AlphaFoldDB" id="K0SUD2"/>
<organism evidence="2 3">
    <name type="scientific">Thalassiosira oceanica</name>
    <name type="common">Marine diatom</name>
    <dbReference type="NCBI Taxonomy" id="159749"/>
    <lineage>
        <taxon>Eukaryota</taxon>
        <taxon>Sar</taxon>
        <taxon>Stramenopiles</taxon>
        <taxon>Ochrophyta</taxon>
        <taxon>Bacillariophyta</taxon>
        <taxon>Coscinodiscophyceae</taxon>
        <taxon>Thalassiosirophycidae</taxon>
        <taxon>Thalassiosirales</taxon>
        <taxon>Thalassiosiraceae</taxon>
        <taxon>Thalassiosira</taxon>
    </lineage>
</organism>
<evidence type="ECO:0000313" key="3">
    <source>
        <dbReference type="Proteomes" id="UP000266841"/>
    </source>
</evidence>
<feature type="compositionally biased region" description="Basic and acidic residues" evidence="1">
    <location>
        <begin position="200"/>
        <end position="210"/>
    </location>
</feature>
<name>K0SUD2_THAOC</name>
<gene>
    <name evidence="2" type="ORF">THAOC_09760</name>
</gene>
<feature type="compositionally biased region" description="Basic and acidic residues" evidence="1">
    <location>
        <begin position="161"/>
        <end position="172"/>
    </location>
</feature>
<reference evidence="2 3" key="1">
    <citation type="journal article" date="2012" name="Genome Biol.">
        <title>Genome and low-iron response of an oceanic diatom adapted to chronic iron limitation.</title>
        <authorList>
            <person name="Lommer M."/>
            <person name="Specht M."/>
            <person name="Roy A.S."/>
            <person name="Kraemer L."/>
            <person name="Andreson R."/>
            <person name="Gutowska M.A."/>
            <person name="Wolf J."/>
            <person name="Bergner S.V."/>
            <person name="Schilhabel M.B."/>
            <person name="Klostermeier U.C."/>
            <person name="Beiko R.G."/>
            <person name="Rosenstiel P."/>
            <person name="Hippler M."/>
            <person name="Laroche J."/>
        </authorList>
    </citation>
    <scope>NUCLEOTIDE SEQUENCE [LARGE SCALE GENOMIC DNA]</scope>
    <source>
        <strain evidence="2 3">CCMP1005</strain>
    </source>
</reference>
<dbReference type="InterPro" id="IPR035927">
    <property type="entry name" value="DUSP-like_sf"/>
</dbReference>
<comment type="caution">
    <text evidence="2">The sequence shown here is derived from an EMBL/GenBank/DDBJ whole genome shotgun (WGS) entry which is preliminary data.</text>
</comment>
<dbReference type="Proteomes" id="UP000266841">
    <property type="component" value="Unassembled WGS sequence"/>
</dbReference>
<evidence type="ECO:0000313" key="2">
    <source>
        <dbReference type="EMBL" id="EJK69025.1"/>
    </source>
</evidence>
<dbReference type="SUPFAM" id="SSF143791">
    <property type="entry name" value="DUSP-like"/>
    <property type="match status" value="1"/>
</dbReference>
<protein>
    <submittedName>
        <fullName evidence="2">Uncharacterized protein</fullName>
    </submittedName>
</protein>
<feature type="compositionally biased region" description="Basic residues" evidence="1">
    <location>
        <begin position="180"/>
        <end position="199"/>
    </location>
</feature>
<feature type="region of interest" description="Disordered" evidence="1">
    <location>
        <begin position="493"/>
        <end position="515"/>
    </location>
</feature>
<sequence>MSLKTPNESCGLTALQREMHLSILTFLRATDLSNVQQTCTTFNNRELVVSVVDHFAAEVYPRELTEGFDTPIVSPLKSVVVASNKGRKKAESQVTIKADDSLKVYTFEMLRNMETLVVTRAISRPEPPLNSDGTCFYVSKSWCKSALAWLEVQQEERKERELKQQRAAEEAKLLASTPSKKGKKQGKHPGSSGKKKKLSRKEQRARDRKMSNALPPPPNVNSDLVCEHGCIKNCSSKQARARRRVMDKQAWKILKSFYPDSHELSAEFTGCLICRAEDETAKKAVIDRKEEEKANRKKPLSCPLVRGFYTRASKGFPSHCLVPPKPLPLEMSEIGKVETSHDGFSMFSPIPLQYERTCPLKPGVYCALPRSWCYKWRKYMKNGGDCPPPPDASECLCEAHSLPLVPPHLESFLRGETTTLLGGTSNLPAAPPTSPFASTSLPVGASFSSPSARRTSDSSTLQALRAAGLSESEVHAQRLAMARIEDERIAMVNEARRPRSDSTSSTGQERITNEQLDRENRVVVEILTDDEVTALESLYPRVTGGTYALRFAVIEGCGGQSEIVWTTQPCRECDPSSSIDPTYYHIIVVVCLQQTETTWPPLVESLPRWPNGKVLGTTSLCSKDIAEREFCARLPCLGCTIPQTKNMD</sequence>
<proteinExistence type="predicted"/>
<dbReference type="EMBL" id="AGNL01010566">
    <property type="protein sequence ID" value="EJK69025.1"/>
    <property type="molecule type" value="Genomic_DNA"/>
</dbReference>
<evidence type="ECO:0000256" key="1">
    <source>
        <dbReference type="SAM" id="MobiDB-lite"/>
    </source>
</evidence>
<dbReference type="OMA" id="SWCKSAL"/>
<accession>K0SUD2</accession>
<dbReference type="OrthoDB" id="47105at2759"/>
<feature type="region of interest" description="Disordered" evidence="1">
    <location>
        <begin position="161"/>
        <end position="220"/>
    </location>
</feature>
<dbReference type="eggNOG" id="ENOG502S453">
    <property type="taxonomic scope" value="Eukaryota"/>
</dbReference>
<keyword evidence="3" id="KW-1185">Reference proteome</keyword>